<accession>A0AAV6V2U8</accession>
<evidence type="ECO:0000313" key="1">
    <source>
        <dbReference type="EMBL" id="KAG8191082.1"/>
    </source>
</evidence>
<gene>
    <name evidence="1" type="ORF">JTE90_008396</name>
</gene>
<dbReference type="Proteomes" id="UP000827092">
    <property type="component" value="Unassembled WGS sequence"/>
</dbReference>
<reference evidence="1 2" key="1">
    <citation type="journal article" date="2022" name="Nat. Ecol. Evol.">
        <title>A masculinizing supergene underlies an exaggerated male reproductive morph in a spider.</title>
        <authorList>
            <person name="Hendrickx F."/>
            <person name="De Corte Z."/>
            <person name="Sonet G."/>
            <person name="Van Belleghem S.M."/>
            <person name="Kostlbacher S."/>
            <person name="Vangestel C."/>
        </authorList>
    </citation>
    <scope>NUCLEOTIDE SEQUENCE [LARGE SCALE GENOMIC DNA]</scope>
    <source>
        <strain evidence="1">W744_W776</strain>
    </source>
</reference>
<keyword evidence="2" id="KW-1185">Reference proteome</keyword>
<protein>
    <submittedName>
        <fullName evidence="1">Uncharacterized protein</fullName>
    </submittedName>
</protein>
<proteinExistence type="predicted"/>
<name>A0AAV6V2U8_9ARAC</name>
<dbReference type="EMBL" id="JAFNEN010000167">
    <property type="protein sequence ID" value="KAG8191082.1"/>
    <property type="molecule type" value="Genomic_DNA"/>
</dbReference>
<sequence length="89" mass="10532">MITLHQILSRKIFILSLSKHRHRVTEKKFSFENPMESIVYVQDMKEVVAMPTRPADMRQLRHHTSVETAHLPIQVIELPKKVKRLTTFL</sequence>
<dbReference type="AlphaFoldDB" id="A0AAV6V2U8"/>
<comment type="caution">
    <text evidence="1">The sequence shown here is derived from an EMBL/GenBank/DDBJ whole genome shotgun (WGS) entry which is preliminary data.</text>
</comment>
<evidence type="ECO:0000313" key="2">
    <source>
        <dbReference type="Proteomes" id="UP000827092"/>
    </source>
</evidence>
<organism evidence="1 2">
    <name type="scientific">Oedothorax gibbosus</name>
    <dbReference type="NCBI Taxonomy" id="931172"/>
    <lineage>
        <taxon>Eukaryota</taxon>
        <taxon>Metazoa</taxon>
        <taxon>Ecdysozoa</taxon>
        <taxon>Arthropoda</taxon>
        <taxon>Chelicerata</taxon>
        <taxon>Arachnida</taxon>
        <taxon>Araneae</taxon>
        <taxon>Araneomorphae</taxon>
        <taxon>Entelegynae</taxon>
        <taxon>Araneoidea</taxon>
        <taxon>Linyphiidae</taxon>
        <taxon>Erigoninae</taxon>
        <taxon>Oedothorax</taxon>
    </lineage>
</organism>